<evidence type="ECO:0000313" key="2">
    <source>
        <dbReference type="EMBL" id="KNC27252.1"/>
    </source>
</evidence>
<feature type="compositionally biased region" description="Low complexity" evidence="1">
    <location>
        <begin position="12"/>
        <end position="90"/>
    </location>
</feature>
<gene>
    <name evidence="2" type="ORF">FF38_05495</name>
</gene>
<dbReference type="OrthoDB" id="429671at2759"/>
<keyword evidence="3" id="KW-1185">Reference proteome</keyword>
<sequence length="190" mass="20891">MTQHTQPVGAGQHQHQQHQQQTSTPQQQQQHQTTTTPNTNNNNTSNNNNSSTTPTTTNNNQTQTVAVQQQQPQHQQNNNNNYQSQQQNATGGQIFNPQIPSANVYVPTLGMPAAAAAHHPQQHHHHQPGAMYQTMIPAAIPSNVYVNNVTANVNLHGWPHTVPHGAWVHPGGTPHYIHGDSPSEQNLIFI</sequence>
<dbReference type="AlphaFoldDB" id="A0A0L0C4S7"/>
<dbReference type="STRING" id="7375.A0A0L0C4S7"/>
<organism evidence="2 3">
    <name type="scientific">Lucilia cuprina</name>
    <name type="common">Green bottle fly</name>
    <name type="synonym">Australian sheep blowfly</name>
    <dbReference type="NCBI Taxonomy" id="7375"/>
    <lineage>
        <taxon>Eukaryota</taxon>
        <taxon>Metazoa</taxon>
        <taxon>Ecdysozoa</taxon>
        <taxon>Arthropoda</taxon>
        <taxon>Hexapoda</taxon>
        <taxon>Insecta</taxon>
        <taxon>Pterygota</taxon>
        <taxon>Neoptera</taxon>
        <taxon>Endopterygota</taxon>
        <taxon>Diptera</taxon>
        <taxon>Brachycera</taxon>
        <taxon>Muscomorpha</taxon>
        <taxon>Oestroidea</taxon>
        <taxon>Calliphoridae</taxon>
        <taxon>Luciliinae</taxon>
        <taxon>Lucilia</taxon>
    </lineage>
</organism>
<name>A0A0L0C4S7_LUCCU</name>
<comment type="caution">
    <text evidence="2">The sequence shown here is derived from an EMBL/GenBank/DDBJ whole genome shotgun (WGS) entry which is preliminary data.</text>
</comment>
<dbReference type="Proteomes" id="UP000037069">
    <property type="component" value="Unassembled WGS sequence"/>
</dbReference>
<evidence type="ECO:0000313" key="3">
    <source>
        <dbReference type="Proteomes" id="UP000037069"/>
    </source>
</evidence>
<proteinExistence type="predicted"/>
<feature type="region of interest" description="Disordered" evidence="1">
    <location>
        <begin position="1"/>
        <end position="96"/>
    </location>
</feature>
<evidence type="ECO:0000256" key="1">
    <source>
        <dbReference type="SAM" id="MobiDB-lite"/>
    </source>
</evidence>
<dbReference type="EMBL" id="JRES01000919">
    <property type="protein sequence ID" value="KNC27252.1"/>
    <property type="molecule type" value="Genomic_DNA"/>
</dbReference>
<reference evidence="2 3" key="1">
    <citation type="journal article" date="2015" name="Nat. Commun.">
        <title>Lucilia cuprina genome unlocks parasitic fly biology to underpin future interventions.</title>
        <authorList>
            <person name="Anstead C.A."/>
            <person name="Korhonen P.K."/>
            <person name="Young N.D."/>
            <person name="Hall R.S."/>
            <person name="Jex A.R."/>
            <person name="Murali S.C."/>
            <person name="Hughes D.S."/>
            <person name="Lee S.F."/>
            <person name="Perry T."/>
            <person name="Stroehlein A.J."/>
            <person name="Ansell B.R."/>
            <person name="Breugelmans B."/>
            <person name="Hofmann A."/>
            <person name="Qu J."/>
            <person name="Dugan S."/>
            <person name="Lee S.L."/>
            <person name="Chao H."/>
            <person name="Dinh H."/>
            <person name="Han Y."/>
            <person name="Doddapaneni H.V."/>
            <person name="Worley K.C."/>
            <person name="Muzny D.M."/>
            <person name="Ioannidis P."/>
            <person name="Waterhouse R.M."/>
            <person name="Zdobnov E.M."/>
            <person name="James P.J."/>
            <person name="Bagnall N.H."/>
            <person name="Kotze A.C."/>
            <person name="Gibbs R.A."/>
            <person name="Richards S."/>
            <person name="Batterham P."/>
            <person name="Gasser R.B."/>
        </authorList>
    </citation>
    <scope>NUCLEOTIDE SEQUENCE [LARGE SCALE GENOMIC DNA]</scope>
    <source>
        <strain evidence="2 3">LS</strain>
        <tissue evidence="2">Full body</tissue>
    </source>
</reference>
<accession>A0A0L0C4S7</accession>
<protein>
    <submittedName>
        <fullName evidence="2">Uncharacterized protein</fullName>
    </submittedName>
</protein>